<dbReference type="AlphaFoldDB" id="A0A1W2E9F2"/>
<evidence type="ECO:0008006" key="3">
    <source>
        <dbReference type="Google" id="ProtNLM"/>
    </source>
</evidence>
<sequence>MQVGEARAIAQHWTTTQGIHLRGFAGAFLQGSVLWTPPEAQHPRDSDVDIMVVVDSDDLPPAPGKFWHDGILLEASVMRAAQLRSPEAVLRDYHLAGNMHLPGILADPTGHLSTLHAAVAQHFADERWVLARCDDAMNRVRRWLTSMDPSAPLPDQVTSWLFGTGVMTHVLLVAGLRNPTVRRRYAAVRDLLQRNERLDYHETLLTHLGAVDLTATQVKEHLQALAKVFDAAKTVEAPYRFSSDITVVARPIAIDGARDLITAGLHREAMFWIVATYCRCLTKLSLPGLATTPYDASFNTLLADLGVQTPEDRQQKATEALAALPELWNVALVLRKNTKQHNP</sequence>
<name>A0A1W2E9F2_KIBAR</name>
<dbReference type="Proteomes" id="UP000192674">
    <property type="component" value="Unassembled WGS sequence"/>
</dbReference>
<evidence type="ECO:0000313" key="1">
    <source>
        <dbReference type="EMBL" id="SMD06384.1"/>
    </source>
</evidence>
<organism evidence="1 2">
    <name type="scientific">Kibdelosporangium aridum</name>
    <dbReference type="NCBI Taxonomy" id="2030"/>
    <lineage>
        <taxon>Bacteria</taxon>
        <taxon>Bacillati</taxon>
        <taxon>Actinomycetota</taxon>
        <taxon>Actinomycetes</taxon>
        <taxon>Pseudonocardiales</taxon>
        <taxon>Pseudonocardiaceae</taxon>
        <taxon>Kibdelosporangium</taxon>
    </lineage>
</organism>
<dbReference type="EMBL" id="FWXV01000003">
    <property type="protein sequence ID" value="SMD06384.1"/>
    <property type="molecule type" value="Genomic_DNA"/>
</dbReference>
<dbReference type="OrthoDB" id="3659232at2"/>
<keyword evidence="2" id="KW-1185">Reference proteome</keyword>
<proteinExistence type="predicted"/>
<accession>A0A1W2E9F2</accession>
<reference evidence="1 2" key="1">
    <citation type="submission" date="2017-04" db="EMBL/GenBank/DDBJ databases">
        <authorList>
            <person name="Afonso C.L."/>
            <person name="Miller P.J."/>
            <person name="Scott M.A."/>
            <person name="Spackman E."/>
            <person name="Goraichik I."/>
            <person name="Dimitrov K.M."/>
            <person name="Suarez D.L."/>
            <person name="Swayne D.E."/>
        </authorList>
    </citation>
    <scope>NUCLEOTIDE SEQUENCE [LARGE SCALE GENOMIC DNA]</scope>
    <source>
        <strain evidence="1 2">DSM 43828</strain>
    </source>
</reference>
<gene>
    <name evidence="1" type="ORF">SAMN05661093_04093</name>
</gene>
<protein>
    <recommendedName>
        <fullName evidence="3">Nucleotidyltransferase domain-containing protein</fullName>
    </recommendedName>
</protein>
<evidence type="ECO:0000313" key="2">
    <source>
        <dbReference type="Proteomes" id="UP000192674"/>
    </source>
</evidence>
<dbReference type="RefSeq" id="WP_084428475.1">
    <property type="nucleotide sequence ID" value="NZ_FWXV01000003.1"/>
</dbReference>